<dbReference type="EC" id="2.1.1.319" evidence="1"/>
<evidence type="ECO:0000256" key="4">
    <source>
        <dbReference type="ARBA" id="ARBA00022691"/>
    </source>
</evidence>
<dbReference type="FunFam" id="3.40.50.150:FF:000003">
    <property type="entry name" value="Blast:Protein arginine N-methyltransferase 1"/>
    <property type="match status" value="1"/>
</dbReference>
<feature type="domain" description="Protein arginine N-methyltransferase" evidence="8">
    <location>
        <begin position="195"/>
        <end position="338"/>
    </location>
</feature>
<dbReference type="PANTHER" id="PTHR11006:SF124">
    <property type="entry name" value="ARGININE METHYLTRANSFERASE 1-RELATED"/>
    <property type="match status" value="1"/>
</dbReference>
<dbReference type="InterPro" id="IPR055135">
    <property type="entry name" value="PRMT_dom"/>
</dbReference>
<name>A0A0A1WZE3_ZEUCU</name>
<evidence type="ECO:0000313" key="9">
    <source>
        <dbReference type="EMBL" id="JAD03763.1"/>
    </source>
</evidence>
<dbReference type="GO" id="GO:0032259">
    <property type="term" value="P:methylation"/>
    <property type="evidence" value="ECO:0007669"/>
    <property type="project" value="UniProtKB-KW"/>
</dbReference>
<reference evidence="9" key="1">
    <citation type="submission" date="2014-11" db="EMBL/GenBank/DDBJ databases">
        <authorList>
            <person name="Geib S."/>
        </authorList>
    </citation>
    <scope>NUCLEOTIDE SEQUENCE</scope>
</reference>
<keyword evidence="3 6" id="KW-0808">Transferase</keyword>
<dbReference type="Gene3D" id="2.70.160.11">
    <property type="entry name" value="Hnrnp arginine n-methyltransferase1"/>
    <property type="match status" value="1"/>
</dbReference>
<dbReference type="InterPro" id="IPR029063">
    <property type="entry name" value="SAM-dependent_MTases_sf"/>
</dbReference>
<dbReference type="GO" id="GO:0005634">
    <property type="term" value="C:nucleus"/>
    <property type="evidence" value="ECO:0007669"/>
    <property type="project" value="TreeGrafter"/>
</dbReference>
<evidence type="ECO:0000256" key="5">
    <source>
        <dbReference type="ARBA" id="ARBA00049303"/>
    </source>
</evidence>
<dbReference type="GO" id="GO:0035241">
    <property type="term" value="F:protein-arginine omega-N monomethyltransferase activity"/>
    <property type="evidence" value="ECO:0007669"/>
    <property type="project" value="TreeGrafter"/>
</dbReference>
<organism evidence="9">
    <name type="scientific">Zeugodacus cucurbitae</name>
    <name type="common">Melon fruit fly</name>
    <name type="synonym">Bactrocera cucurbitae</name>
    <dbReference type="NCBI Taxonomy" id="28588"/>
    <lineage>
        <taxon>Eukaryota</taxon>
        <taxon>Metazoa</taxon>
        <taxon>Ecdysozoa</taxon>
        <taxon>Arthropoda</taxon>
        <taxon>Hexapoda</taxon>
        <taxon>Insecta</taxon>
        <taxon>Pterygota</taxon>
        <taxon>Neoptera</taxon>
        <taxon>Endopterygota</taxon>
        <taxon>Diptera</taxon>
        <taxon>Brachycera</taxon>
        <taxon>Muscomorpha</taxon>
        <taxon>Tephritoidea</taxon>
        <taxon>Tephritidae</taxon>
        <taxon>Zeugodacus</taxon>
        <taxon>Zeugodacus</taxon>
    </lineage>
</organism>
<evidence type="ECO:0000256" key="6">
    <source>
        <dbReference type="PROSITE-ProRule" id="PRU01015"/>
    </source>
</evidence>
<protein>
    <recommendedName>
        <fullName evidence="1">type I protein arginine methyltransferase</fullName>
        <ecNumber evidence="1">2.1.1.319</ecNumber>
    </recommendedName>
</protein>
<comment type="catalytic activity">
    <reaction evidence="5">
        <text>L-arginyl-[protein] + S-adenosyl-L-methionine = N(omega)-methyl-L-arginyl-[protein] + S-adenosyl-L-homocysteine + H(+)</text>
        <dbReference type="Rhea" id="RHEA:48100"/>
        <dbReference type="Rhea" id="RHEA-COMP:10532"/>
        <dbReference type="Rhea" id="RHEA-COMP:11990"/>
        <dbReference type="ChEBI" id="CHEBI:15378"/>
        <dbReference type="ChEBI" id="CHEBI:29965"/>
        <dbReference type="ChEBI" id="CHEBI:57856"/>
        <dbReference type="ChEBI" id="CHEBI:59789"/>
        <dbReference type="ChEBI" id="CHEBI:65280"/>
    </reaction>
    <physiologicalReaction direction="left-to-right" evidence="5">
        <dbReference type="Rhea" id="RHEA:48101"/>
    </physiologicalReaction>
</comment>
<dbReference type="Gene3D" id="3.40.50.150">
    <property type="entry name" value="Vaccinia Virus protein VP39"/>
    <property type="match status" value="1"/>
</dbReference>
<dbReference type="CDD" id="cd02440">
    <property type="entry name" value="AdoMet_MTases"/>
    <property type="match status" value="1"/>
</dbReference>
<evidence type="ECO:0000256" key="1">
    <source>
        <dbReference type="ARBA" id="ARBA00011925"/>
    </source>
</evidence>
<proteinExistence type="predicted"/>
<evidence type="ECO:0000256" key="2">
    <source>
        <dbReference type="ARBA" id="ARBA00022603"/>
    </source>
</evidence>
<evidence type="ECO:0000256" key="7">
    <source>
        <dbReference type="SAM" id="MobiDB-lite"/>
    </source>
</evidence>
<evidence type="ECO:0000256" key="3">
    <source>
        <dbReference type="ARBA" id="ARBA00022679"/>
    </source>
</evidence>
<feature type="region of interest" description="Disordered" evidence="7">
    <location>
        <begin position="1"/>
        <end position="27"/>
    </location>
</feature>
<dbReference type="InterPro" id="IPR025799">
    <property type="entry name" value="Arg_MeTrfase"/>
</dbReference>
<keyword evidence="4 6" id="KW-0949">S-adenosyl-L-methionine</keyword>
<dbReference type="PROSITE" id="PS51678">
    <property type="entry name" value="SAM_MT_PRMT"/>
    <property type="match status" value="1"/>
</dbReference>
<dbReference type="Pfam" id="PF06325">
    <property type="entry name" value="PrmA"/>
    <property type="match status" value="1"/>
</dbReference>
<sequence>MTRRGTARKTLQVTSPPKPLAKTPKKAQMCRSPNIDKQPAKSVYTMTSRDFQSDTNAHVEVIAENLKDFCCINFFQAAIMHNKHLFRGRTVLDIGCGVGILSLFAAKAGAAHVYAVDSSNVLDYTEQIVRDNGYVDVIHVIKGSLENIVLPVEEVDIIICNWLGYSMLFQAACNSVIYARDKWLKKDNGIILPDVAKLFMAAIEDNKRKNERVEWWNDVYGVNMKCVRDFALSEPSFQLVEPKQLMSTQFGVKYLNMYTATKKDLQFRCKYMLEMQRGGHMDGIVTYFHVFFSKSHTPMGFSTDPSVWRTHWMQTVFFFDKSVYVKAGELYYGGIEMCSVGDGCDLNNMELSLEMFSGDPSQLQLEAEMRWKLKPHAAIINDRILEKSETIAEKSDASVKNKIAKDEKEKQHVDTKILLAPKKNDCSPKESIAKTVKEYSVTNVPTSVEIGNYSYPCNVVKRNKKVKNSKKG</sequence>
<keyword evidence="2 6" id="KW-0489">Methyltransferase</keyword>
<reference evidence="9" key="2">
    <citation type="journal article" date="2015" name="Gigascience">
        <title>Reconstructing a comprehensive transcriptome assembly of a white-pupal translocated strain of the pest fruit fly Bactrocera cucurbitae.</title>
        <authorList>
            <person name="Sim S.B."/>
            <person name="Calla B."/>
            <person name="Hall B."/>
            <person name="DeRego T."/>
            <person name="Geib S.M."/>
        </authorList>
    </citation>
    <scope>NUCLEOTIDE SEQUENCE</scope>
</reference>
<accession>A0A0A1WZE3</accession>
<dbReference type="AlphaFoldDB" id="A0A0A1WZE3"/>
<dbReference type="GO" id="GO:0035242">
    <property type="term" value="F:protein-arginine omega-N asymmetric methyltransferase activity"/>
    <property type="evidence" value="ECO:0007669"/>
    <property type="project" value="UniProtKB-EC"/>
</dbReference>
<dbReference type="Pfam" id="PF22528">
    <property type="entry name" value="PRMT_C"/>
    <property type="match status" value="1"/>
</dbReference>
<dbReference type="PANTHER" id="PTHR11006">
    <property type="entry name" value="PROTEIN ARGININE N-METHYLTRANSFERASE"/>
    <property type="match status" value="1"/>
</dbReference>
<evidence type="ECO:0000259" key="8">
    <source>
        <dbReference type="Pfam" id="PF22528"/>
    </source>
</evidence>
<dbReference type="EMBL" id="GBXI01010529">
    <property type="protein sequence ID" value="JAD03763.1"/>
    <property type="molecule type" value="Transcribed_RNA"/>
</dbReference>
<dbReference type="GO" id="GO:0042054">
    <property type="term" value="F:histone methyltransferase activity"/>
    <property type="evidence" value="ECO:0007669"/>
    <property type="project" value="TreeGrafter"/>
</dbReference>
<gene>
    <name evidence="9" type="primary">Prmt8</name>
    <name evidence="9" type="ORF">g.8656</name>
</gene>
<dbReference type="SUPFAM" id="SSF53335">
    <property type="entry name" value="S-adenosyl-L-methionine-dependent methyltransferases"/>
    <property type="match status" value="1"/>
</dbReference>